<dbReference type="EMBL" id="JAANHZ010000303">
    <property type="protein sequence ID" value="KAG5312789.1"/>
    <property type="molecule type" value="Genomic_DNA"/>
</dbReference>
<organism evidence="9 10">
    <name type="scientific">Acromyrmex insinuator</name>
    <dbReference type="NCBI Taxonomy" id="230686"/>
    <lineage>
        <taxon>Eukaryota</taxon>
        <taxon>Metazoa</taxon>
        <taxon>Ecdysozoa</taxon>
        <taxon>Arthropoda</taxon>
        <taxon>Hexapoda</taxon>
        <taxon>Insecta</taxon>
        <taxon>Pterygota</taxon>
        <taxon>Neoptera</taxon>
        <taxon>Endopterygota</taxon>
        <taxon>Hymenoptera</taxon>
        <taxon>Apocrita</taxon>
        <taxon>Aculeata</taxon>
        <taxon>Formicoidea</taxon>
        <taxon>Formicidae</taxon>
        <taxon>Myrmicinae</taxon>
        <taxon>Acromyrmex</taxon>
    </lineage>
</organism>
<dbReference type="InterPro" id="IPR007867">
    <property type="entry name" value="GMC_OxRtase_C"/>
</dbReference>
<keyword evidence="4 5" id="KW-0274">FAD</keyword>
<dbReference type="Pfam" id="PF05199">
    <property type="entry name" value="GMC_oxred_C"/>
    <property type="match status" value="1"/>
</dbReference>
<dbReference type="InterPro" id="IPR012132">
    <property type="entry name" value="GMC_OxRdtase"/>
</dbReference>
<evidence type="ECO:0000259" key="8">
    <source>
        <dbReference type="PROSITE" id="PS00624"/>
    </source>
</evidence>
<dbReference type="InterPro" id="IPR000172">
    <property type="entry name" value="GMC_OxRdtase_N"/>
</dbReference>
<protein>
    <submittedName>
        <fullName evidence="9">DHGL dehydrogenase</fullName>
    </submittedName>
</protein>
<feature type="domain" description="Glucose-methanol-choline oxidoreductase N-terminal" evidence="8">
    <location>
        <begin position="272"/>
        <end position="286"/>
    </location>
</feature>
<feature type="transmembrane region" description="Helical" evidence="6">
    <location>
        <begin position="46"/>
        <end position="66"/>
    </location>
</feature>
<dbReference type="Gene3D" id="3.50.50.60">
    <property type="entry name" value="FAD/NAD(P)-binding domain"/>
    <property type="match status" value="1"/>
</dbReference>
<evidence type="ECO:0000256" key="1">
    <source>
        <dbReference type="ARBA" id="ARBA00001974"/>
    </source>
</evidence>
<evidence type="ECO:0000256" key="2">
    <source>
        <dbReference type="ARBA" id="ARBA00010790"/>
    </source>
</evidence>
<keyword evidence="10" id="KW-1185">Reference proteome</keyword>
<comment type="similarity">
    <text evidence="2 5">Belongs to the GMC oxidoreductase family.</text>
</comment>
<keyword evidence="6" id="KW-1133">Transmembrane helix</keyword>
<dbReference type="AlphaFoldDB" id="A0A836F5R0"/>
<dbReference type="PROSITE" id="PS00623">
    <property type="entry name" value="GMC_OXRED_1"/>
    <property type="match status" value="1"/>
</dbReference>
<evidence type="ECO:0000256" key="6">
    <source>
        <dbReference type="SAM" id="Phobius"/>
    </source>
</evidence>
<gene>
    <name evidence="9" type="primary">Gld_11</name>
    <name evidence="9" type="ORF">G6Z75_0001286</name>
</gene>
<name>A0A836F5R0_9HYME</name>
<keyword evidence="3 5" id="KW-0285">Flavoprotein</keyword>
<sequence>MFIFMKLLLFVLVNALTMLFLFYIHLDYILDMYFQWFFNDVRDMQLYDYIIVGAGSAGAILATNLAEDKHSVLLLEAGGTAPFFLDIPLLTPIIQNTVYDWQYVTVPQEHACKGLINNQSRWPRGKILGGTSRLNFMVYVLGHRLDYEKWFPDFAESVAKNDESISINDLRWTTDFADVILNAVKELNHNISNINLQLDIGFTKAQLTMENGRRWSTDKILYQKPNHVLTILTHAHATKILVNFNKAEGVEFVRFGNKYIAVAKKGVILSAGAVESPKLLMLSGIGPKKHLKDFGINVINDLPVGQTLMDHILTGLDLIVLNASLGLNLSDIFNPMSAFNYFFFGKGPWTLSGIEVLGTFHSSLHANKSTVPDLQLMVLPLGISKDNGFILKKTMGISDEVYDKYFAPFSHQNTITIAPVLLHPKSSGELRLQSSNSFDKPLIDPKYLSNEDDIDTLIEGLYFVKKLLNTTIMRVHGASLNRRSFPGCENHVFDTRKYWKCYIKHLTLTSYHPVGTCRIGDVVDAAFRSDRQDIIINKHNIRTIFKSHKKIGQILRNPKDQRPPLSSAEVYKILCSCGQVYIGETGRMINLRMKEYQRDVKLKHAIMQLALSEHDIETGHQILFDKTITIANIISYFSRKYREAIEIQKHPNNLNRDNGYNINKIWKIILSVIED</sequence>
<dbReference type="GO" id="GO:0016614">
    <property type="term" value="F:oxidoreductase activity, acting on CH-OH group of donors"/>
    <property type="evidence" value="ECO:0007669"/>
    <property type="project" value="InterPro"/>
</dbReference>
<dbReference type="SUPFAM" id="SSF54373">
    <property type="entry name" value="FAD-linked reductases, C-terminal domain"/>
    <property type="match status" value="1"/>
</dbReference>
<dbReference type="PANTHER" id="PTHR11552">
    <property type="entry name" value="GLUCOSE-METHANOL-CHOLINE GMC OXIDOREDUCTASE"/>
    <property type="match status" value="1"/>
</dbReference>
<feature type="non-terminal residue" evidence="9">
    <location>
        <position position="675"/>
    </location>
</feature>
<feature type="transmembrane region" description="Helical" evidence="6">
    <location>
        <begin position="7"/>
        <end position="26"/>
    </location>
</feature>
<evidence type="ECO:0000256" key="5">
    <source>
        <dbReference type="RuleBase" id="RU003968"/>
    </source>
</evidence>
<dbReference type="Proteomes" id="UP000667349">
    <property type="component" value="Unassembled WGS sequence"/>
</dbReference>
<dbReference type="InterPro" id="IPR036188">
    <property type="entry name" value="FAD/NAD-bd_sf"/>
</dbReference>
<evidence type="ECO:0000313" key="9">
    <source>
        <dbReference type="EMBL" id="KAG5312789.1"/>
    </source>
</evidence>
<keyword evidence="6" id="KW-0812">Transmembrane</keyword>
<evidence type="ECO:0000259" key="7">
    <source>
        <dbReference type="PROSITE" id="PS00623"/>
    </source>
</evidence>
<feature type="non-terminal residue" evidence="9">
    <location>
        <position position="1"/>
    </location>
</feature>
<evidence type="ECO:0000256" key="3">
    <source>
        <dbReference type="ARBA" id="ARBA00022630"/>
    </source>
</evidence>
<dbReference type="Pfam" id="PF00732">
    <property type="entry name" value="GMC_oxred_N"/>
    <property type="match status" value="1"/>
</dbReference>
<comment type="caution">
    <text evidence="9">The sequence shown here is derived from an EMBL/GenBank/DDBJ whole genome shotgun (WGS) entry which is preliminary data.</text>
</comment>
<dbReference type="CDD" id="cd10442">
    <property type="entry name" value="GIY-YIG_PLEs"/>
    <property type="match status" value="1"/>
</dbReference>
<keyword evidence="6" id="KW-0472">Membrane</keyword>
<dbReference type="GO" id="GO:0050660">
    <property type="term" value="F:flavin adenine dinucleotide binding"/>
    <property type="evidence" value="ECO:0007669"/>
    <property type="project" value="InterPro"/>
</dbReference>
<accession>A0A836F5R0</accession>
<evidence type="ECO:0000256" key="4">
    <source>
        <dbReference type="ARBA" id="ARBA00022827"/>
    </source>
</evidence>
<evidence type="ECO:0000313" key="10">
    <source>
        <dbReference type="Proteomes" id="UP000667349"/>
    </source>
</evidence>
<proteinExistence type="inferred from homology"/>
<dbReference type="Gene3D" id="3.30.410.40">
    <property type="match status" value="1"/>
</dbReference>
<comment type="cofactor">
    <cofactor evidence="1">
        <name>FAD</name>
        <dbReference type="ChEBI" id="CHEBI:57692"/>
    </cofactor>
</comment>
<dbReference type="PROSITE" id="PS00624">
    <property type="entry name" value="GMC_OXRED_2"/>
    <property type="match status" value="1"/>
</dbReference>
<dbReference type="PANTHER" id="PTHR11552:SF147">
    <property type="entry name" value="CHOLINE DEHYDROGENASE, MITOCHONDRIAL"/>
    <property type="match status" value="1"/>
</dbReference>
<dbReference type="SUPFAM" id="SSF51905">
    <property type="entry name" value="FAD/NAD(P)-binding domain"/>
    <property type="match status" value="1"/>
</dbReference>
<feature type="domain" description="Glucose-methanol-choline oxidoreductase N-terminal" evidence="7">
    <location>
        <begin position="125"/>
        <end position="148"/>
    </location>
</feature>
<reference evidence="9" key="1">
    <citation type="submission" date="2020-02" db="EMBL/GenBank/DDBJ databases">
        <title>Relaxed selection underlies rapid genomic changes in the transitions from sociality to social parasitism in ants.</title>
        <authorList>
            <person name="Bi X."/>
        </authorList>
    </citation>
    <scope>NUCLEOTIDE SEQUENCE</scope>
    <source>
        <strain evidence="9">BGI-DK2013a</strain>
        <tissue evidence="9">Whole body</tissue>
    </source>
</reference>